<evidence type="ECO:0000256" key="2">
    <source>
        <dbReference type="SAM" id="MobiDB-lite"/>
    </source>
</evidence>
<keyword evidence="4" id="KW-1185">Reference proteome</keyword>
<protein>
    <submittedName>
        <fullName evidence="3">Chromosome segregation protein smc</fullName>
    </submittedName>
</protein>
<dbReference type="RefSeq" id="XP_020131672.1">
    <property type="nucleotide sequence ID" value="XM_020271641.1"/>
</dbReference>
<feature type="compositionally biased region" description="Basic and acidic residues" evidence="2">
    <location>
        <begin position="92"/>
        <end position="106"/>
    </location>
</feature>
<keyword evidence="1" id="KW-0175">Coiled coil</keyword>
<feature type="coiled-coil region" evidence="1">
    <location>
        <begin position="123"/>
        <end position="205"/>
    </location>
</feature>
<name>A0A1J9S632_9PEZI</name>
<organism evidence="3 4">
    <name type="scientific">Diplodia corticola</name>
    <dbReference type="NCBI Taxonomy" id="236234"/>
    <lineage>
        <taxon>Eukaryota</taxon>
        <taxon>Fungi</taxon>
        <taxon>Dikarya</taxon>
        <taxon>Ascomycota</taxon>
        <taxon>Pezizomycotina</taxon>
        <taxon>Dothideomycetes</taxon>
        <taxon>Dothideomycetes incertae sedis</taxon>
        <taxon>Botryosphaeriales</taxon>
        <taxon>Botryosphaeriaceae</taxon>
        <taxon>Diplodia</taxon>
    </lineage>
</organism>
<feature type="region of interest" description="Disordered" evidence="2">
    <location>
        <begin position="1"/>
        <end position="38"/>
    </location>
</feature>
<sequence>MAPTHPPHHGSIPSKPKSNTMDVPLSPNPARNPWLKPGQGKYDKDFLLSLQCVFTRPPAELVDNLRHAGVTRPLATPPRRVVPSIGVTPPAEDEREKTTPSEAAKQIRKDSIAFVRKRTDVRLNTKEAEVQHQQQDLDRQKAELDQQKRALDEERVQLHNHCTNLQNRLEERFQQLHVEAEQVERARLENTAQTLMDKAQLEKDRKVCNDLHIEAWMSKAKSEQTKKNTLATARRVLAFFQVRDDLSGELSQRALAMLEAEVRALEEQDQDHNFSSGAQHGCGSQNELQSLLTGNLAVPRDDLNRLVLITGIPLGIAKDEVARAVGAVSGGTIRVYSVLPGSPTMMALAYIVGYPNNFFAGNFYVMKDGEIQPVGKVRLHFRLLNL</sequence>
<dbReference type="GeneID" id="31011900"/>
<accession>A0A1J9S632</accession>
<dbReference type="OrthoDB" id="3939592at2759"/>
<dbReference type="AlphaFoldDB" id="A0A1J9S632"/>
<dbReference type="EMBL" id="MNUE01000017">
    <property type="protein sequence ID" value="OJD35412.1"/>
    <property type="molecule type" value="Genomic_DNA"/>
</dbReference>
<comment type="caution">
    <text evidence="3">The sequence shown here is derived from an EMBL/GenBank/DDBJ whole genome shotgun (WGS) entry which is preliminary data.</text>
</comment>
<feature type="region of interest" description="Disordered" evidence="2">
    <location>
        <begin position="76"/>
        <end position="106"/>
    </location>
</feature>
<gene>
    <name evidence="3" type="ORF">BKCO1_170003</name>
</gene>
<proteinExistence type="predicted"/>
<reference evidence="3 4" key="1">
    <citation type="submission" date="2016-10" db="EMBL/GenBank/DDBJ databases">
        <title>Proteomics and genomics reveal pathogen-plant mechanisms compatible with a hemibiotrophic lifestyle of Diplodia corticola.</title>
        <authorList>
            <person name="Fernandes I."/>
            <person name="De Jonge R."/>
            <person name="Van De Peer Y."/>
            <person name="Devreese B."/>
            <person name="Alves A."/>
            <person name="Esteves A.C."/>
        </authorList>
    </citation>
    <scope>NUCLEOTIDE SEQUENCE [LARGE SCALE GENOMIC DNA]</scope>
    <source>
        <strain evidence="3 4">CBS 112549</strain>
    </source>
</reference>
<evidence type="ECO:0000256" key="1">
    <source>
        <dbReference type="SAM" id="Coils"/>
    </source>
</evidence>
<dbReference type="Proteomes" id="UP000183809">
    <property type="component" value="Unassembled WGS sequence"/>
</dbReference>
<evidence type="ECO:0000313" key="3">
    <source>
        <dbReference type="EMBL" id="OJD35412.1"/>
    </source>
</evidence>
<evidence type="ECO:0000313" key="4">
    <source>
        <dbReference type="Proteomes" id="UP000183809"/>
    </source>
</evidence>